<dbReference type="InterPro" id="IPR055768">
    <property type="entry name" value="DUF7344"/>
</dbReference>
<reference evidence="2 3" key="1">
    <citation type="submission" date="2016-10" db="EMBL/GenBank/DDBJ databases">
        <authorList>
            <person name="de Groot N.N."/>
        </authorList>
    </citation>
    <scope>NUCLEOTIDE SEQUENCE [LARGE SCALE GENOMIC DNA]</scope>
    <source>
        <strain evidence="2 3">CGMCC 1.10457</strain>
    </source>
</reference>
<organism evidence="2 3">
    <name type="scientific">Halomicrobium zhouii</name>
    <dbReference type="NCBI Taxonomy" id="767519"/>
    <lineage>
        <taxon>Archaea</taxon>
        <taxon>Methanobacteriati</taxon>
        <taxon>Methanobacteriota</taxon>
        <taxon>Stenosarchaea group</taxon>
        <taxon>Halobacteria</taxon>
        <taxon>Halobacteriales</taxon>
        <taxon>Haloarculaceae</taxon>
        <taxon>Halomicrobium</taxon>
    </lineage>
</organism>
<evidence type="ECO:0000313" key="3">
    <source>
        <dbReference type="Proteomes" id="UP000199062"/>
    </source>
</evidence>
<proteinExistence type="predicted"/>
<gene>
    <name evidence="2" type="ORF">SAMN05216559_0386</name>
</gene>
<sequence length="134" mass="15189">MAGSPVTDDRLSAVLGKSRRRLALYYLLSNEYTDIDSLSVQLAAWERDESVTSVDEAARRQVKISLHHNHLPRLEQHGVLEFDVRSGDVVRAPGFEDLRPAVERLRATDEKLDRLRNDRAVSGDVDGEQFAFTR</sequence>
<name>A0A1I6K919_9EURY</name>
<dbReference type="STRING" id="767519.SAMN05216559_0386"/>
<protein>
    <recommendedName>
        <fullName evidence="1">DUF7344 domain-containing protein</fullName>
    </recommendedName>
</protein>
<keyword evidence="3" id="KW-1185">Reference proteome</keyword>
<evidence type="ECO:0000259" key="1">
    <source>
        <dbReference type="Pfam" id="PF24035"/>
    </source>
</evidence>
<evidence type="ECO:0000313" key="2">
    <source>
        <dbReference type="EMBL" id="SFR87644.1"/>
    </source>
</evidence>
<dbReference type="OrthoDB" id="177799at2157"/>
<accession>A0A1I6K919</accession>
<dbReference type="EMBL" id="FOZK01000001">
    <property type="protein sequence ID" value="SFR87644.1"/>
    <property type="molecule type" value="Genomic_DNA"/>
</dbReference>
<dbReference type="Proteomes" id="UP000199062">
    <property type="component" value="Unassembled WGS sequence"/>
</dbReference>
<dbReference type="Pfam" id="PF24035">
    <property type="entry name" value="DUF7344"/>
    <property type="match status" value="1"/>
</dbReference>
<feature type="domain" description="DUF7344" evidence="1">
    <location>
        <begin position="14"/>
        <end position="89"/>
    </location>
</feature>
<dbReference type="RefSeq" id="WP_177227109.1">
    <property type="nucleotide sequence ID" value="NZ_FOZK01000001.1"/>
</dbReference>
<dbReference type="AlphaFoldDB" id="A0A1I6K919"/>